<dbReference type="KEGG" id="nnu:104587621"/>
<protein>
    <submittedName>
        <fullName evidence="2">SCY1-like protein 2</fullName>
    </submittedName>
</protein>
<sequence>MLFLLAAGEEKKKRKHACVCRPHHHQKQLNHRQLLVKQAILPRVHGLALKTTVAAVRVNALLCLGDMIQILDKHAILDILQTIQRCTAVDHSAPTLMCTLGVSNSILKQVLFSYLLNLFVKHKIVLGILNTCLT</sequence>
<organism evidence="1 2">
    <name type="scientific">Nelumbo nucifera</name>
    <name type="common">Sacred lotus</name>
    <dbReference type="NCBI Taxonomy" id="4432"/>
    <lineage>
        <taxon>Eukaryota</taxon>
        <taxon>Viridiplantae</taxon>
        <taxon>Streptophyta</taxon>
        <taxon>Embryophyta</taxon>
        <taxon>Tracheophyta</taxon>
        <taxon>Spermatophyta</taxon>
        <taxon>Magnoliopsida</taxon>
        <taxon>Proteales</taxon>
        <taxon>Nelumbonaceae</taxon>
        <taxon>Nelumbo</taxon>
    </lineage>
</organism>
<reference evidence="2" key="1">
    <citation type="submission" date="2025-08" db="UniProtKB">
        <authorList>
            <consortium name="RefSeq"/>
        </authorList>
    </citation>
    <scope>IDENTIFICATION</scope>
</reference>
<dbReference type="eggNOG" id="KOG2137">
    <property type="taxonomic scope" value="Eukaryota"/>
</dbReference>
<evidence type="ECO:0000313" key="1">
    <source>
        <dbReference type="Proteomes" id="UP000189703"/>
    </source>
</evidence>
<dbReference type="Gene3D" id="1.25.10.10">
    <property type="entry name" value="Leucine-rich Repeat Variant"/>
    <property type="match status" value="1"/>
</dbReference>
<dbReference type="PANTHER" id="PTHR12984">
    <property type="entry name" value="SCY1-RELATED S/T PROTEIN KINASE-LIKE"/>
    <property type="match status" value="1"/>
</dbReference>
<dbReference type="InterPro" id="IPR011989">
    <property type="entry name" value="ARM-like"/>
</dbReference>
<gene>
    <name evidence="2" type="primary">LOC104587621</name>
</gene>
<evidence type="ECO:0000313" key="2">
    <source>
        <dbReference type="RefSeq" id="XP_010243608.1"/>
    </source>
</evidence>
<name>A0A1U7YZH1_NELNU</name>
<dbReference type="GeneID" id="104587621"/>
<dbReference type="AlphaFoldDB" id="A0A1U7YZH1"/>
<dbReference type="OrthoDB" id="79687at2759"/>
<dbReference type="Proteomes" id="UP000189703">
    <property type="component" value="Unplaced"/>
</dbReference>
<dbReference type="RefSeq" id="XP_010243608.1">
    <property type="nucleotide sequence ID" value="XM_010245306.2"/>
</dbReference>
<dbReference type="InParanoid" id="A0A1U7YZH1"/>
<dbReference type="PANTHER" id="PTHR12984:SF6">
    <property type="entry name" value="SCY1-LIKE PROTEIN 2"/>
    <property type="match status" value="1"/>
</dbReference>
<keyword evidence="1" id="KW-1185">Reference proteome</keyword>
<dbReference type="InterPro" id="IPR051177">
    <property type="entry name" value="CIK-Related_Protein"/>
</dbReference>
<proteinExistence type="predicted"/>
<accession>A0A1U7YZH1</accession>